<protein>
    <recommendedName>
        <fullName evidence="6">AMP-dependent synthetase/ligase domain-containing protein</fullName>
    </recommendedName>
</protein>
<keyword evidence="2" id="KW-0436">Ligase</keyword>
<comment type="catalytic activity">
    <reaction evidence="5">
        <text>a long-chain fatty acid + ATP + CoA = a long-chain fatty acyl-CoA + AMP + diphosphate</text>
        <dbReference type="Rhea" id="RHEA:15421"/>
        <dbReference type="ChEBI" id="CHEBI:30616"/>
        <dbReference type="ChEBI" id="CHEBI:33019"/>
        <dbReference type="ChEBI" id="CHEBI:57287"/>
        <dbReference type="ChEBI" id="CHEBI:57560"/>
        <dbReference type="ChEBI" id="CHEBI:83139"/>
        <dbReference type="ChEBI" id="CHEBI:456215"/>
        <dbReference type="EC" id="6.2.1.3"/>
    </reaction>
</comment>
<dbReference type="InterPro" id="IPR000873">
    <property type="entry name" value="AMP-dep_synth/lig_dom"/>
</dbReference>
<dbReference type="Proteomes" id="UP000193144">
    <property type="component" value="Unassembled WGS sequence"/>
</dbReference>
<dbReference type="GO" id="GO:0035336">
    <property type="term" value="P:long-chain fatty-acyl-CoA metabolic process"/>
    <property type="evidence" value="ECO:0007669"/>
    <property type="project" value="TreeGrafter"/>
</dbReference>
<dbReference type="GO" id="GO:0005886">
    <property type="term" value="C:plasma membrane"/>
    <property type="evidence" value="ECO:0007669"/>
    <property type="project" value="TreeGrafter"/>
</dbReference>
<dbReference type="Pfam" id="PF00501">
    <property type="entry name" value="AMP-binding"/>
    <property type="match status" value="1"/>
</dbReference>
<evidence type="ECO:0000256" key="3">
    <source>
        <dbReference type="ARBA" id="ARBA00022741"/>
    </source>
</evidence>
<dbReference type="InterPro" id="IPR042099">
    <property type="entry name" value="ANL_N_sf"/>
</dbReference>
<evidence type="ECO:0000256" key="1">
    <source>
        <dbReference type="ARBA" id="ARBA00006432"/>
    </source>
</evidence>
<dbReference type="PANTHER" id="PTHR43272:SF83">
    <property type="entry name" value="ACYL-COA SYNTHETASE LONG-CHAIN, ISOFORM J"/>
    <property type="match status" value="1"/>
</dbReference>
<dbReference type="PANTHER" id="PTHR43272">
    <property type="entry name" value="LONG-CHAIN-FATTY-ACID--COA LIGASE"/>
    <property type="match status" value="1"/>
</dbReference>
<dbReference type="EMBL" id="MCFA01000085">
    <property type="protein sequence ID" value="ORY09490.1"/>
    <property type="molecule type" value="Genomic_DNA"/>
</dbReference>
<dbReference type="GO" id="GO:0004467">
    <property type="term" value="F:long-chain fatty acid-CoA ligase activity"/>
    <property type="evidence" value="ECO:0007669"/>
    <property type="project" value="UniProtKB-EC"/>
</dbReference>
<accession>A0A1Y1ZGV8</accession>
<comment type="similarity">
    <text evidence="1">Belongs to the ATP-dependent AMP-binding enzyme family.</text>
</comment>
<evidence type="ECO:0000256" key="2">
    <source>
        <dbReference type="ARBA" id="ARBA00022598"/>
    </source>
</evidence>
<name>A0A1Y1ZGV8_9PLEO</name>
<feature type="domain" description="AMP-dependent synthetase/ligase" evidence="6">
    <location>
        <begin position="111"/>
        <end position="519"/>
    </location>
</feature>
<evidence type="ECO:0000259" key="6">
    <source>
        <dbReference type="Pfam" id="PF00501"/>
    </source>
</evidence>
<proteinExistence type="inferred from homology"/>
<comment type="caution">
    <text evidence="7">The sequence shown here is derived from an EMBL/GenBank/DDBJ whole genome shotgun (WGS) entry which is preliminary data.</text>
</comment>
<dbReference type="GO" id="GO:0005524">
    <property type="term" value="F:ATP binding"/>
    <property type="evidence" value="ECO:0007669"/>
    <property type="project" value="UniProtKB-KW"/>
</dbReference>
<dbReference type="AlphaFoldDB" id="A0A1Y1ZGV8"/>
<dbReference type="SUPFAM" id="SSF56801">
    <property type="entry name" value="Acetyl-CoA synthetase-like"/>
    <property type="match status" value="1"/>
</dbReference>
<dbReference type="OrthoDB" id="1700726at2759"/>
<evidence type="ECO:0000256" key="4">
    <source>
        <dbReference type="ARBA" id="ARBA00022840"/>
    </source>
</evidence>
<dbReference type="GO" id="GO:0005783">
    <property type="term" value="C:endoplasmic reticulum"/>
    <property type="evidence" value="ECO:0007669"/>
    <property type="project" value="TreeGrafter"/>
</dbReference>
<keyword evidence="4" id="KW-0067">ATP-binding</keyword>
<gene>
    <name evidence="7" type="ORF">BCR34DRAFT_368971</name>
</gene>
<evidence type="ECO:0000313" key="8">
    <source>
        <dbReference type="Proteomes" id="UP000193144"/>
    </source>
</evidence>
<evidence type="ECO:0000313" key="7">
    <source>
        <dbReference type="EMBL" id="ORY09490.1"/>
    </source>
</evidence>
<organism evidence="7 8">
    <name type="scientific">Clohesyomyces aquaticus</name>
    <dbReference type="NCBI Taxonomy" id="1231657"/>
    <lineage>
        <taxon>Eukaryota</taxon>
        <taxon>Fungi</taxon>
        <taxon>Dikarya</taxon>
        <taxon>Ascomycota</taxon>
        <taxon>Pezizomycotina</taxon>
        <taxon>Dothideomycetes</taxon>
        <taxon>Pleosporomycetidae</taxon>
        <taxon>Pleosporales</taxon>
        <taxon>Lindgomycetaceae</taxon>
        <taxon>Clohesyomyces</taxon>
    </lineage>
</organism>
<sequence length="696" mass="75785">MTQDLKKLMPQARATKTGPVTVEVPGAVAVDGESIPRRNAKAKDGLKLTPNDDIKTLYDILRFSSAKYGNAKAVGSRKILDVHVETKKIKKMIDGEQQEVEKKWEYYELSPYKFQSFVEFEKQVLDLGGALKHLGLSPHDRLHQYASTSSQWLGMAHAAFAQSMAIVTAYDTLGPEGLKHSMLQTHAKIMFTDPHLLPKLVGPFKEAKEVTTVIYSTHKDPVQKDIDALTSAHPHLNVMSFDELLKLGRENPADVIPPSPEDLACIMYTSGSTGTPKGVLLKHRNVVAAIAGVDVIVGPYLGPGDSLLTYLPAAHILEFVFENACLYWGGTMGYGTIRTLSDQSVRKCKGDIREMKPTILVGVPQVWETVKKGIASKVEAGGAITKNLFWGAMAAKSFLLNSGLPGSGLLDAIVFNKVKDATGGKLRICMNGGGPIAKETLRFISLAITPMISGYGLTETTAMGALMDPLAWTDSALGEPPASIEMKLVDFADAGYFATNKPAQGEIWIRGGGVSEGYLDLEEETKEAFTEDGWFKTGDIGEFDAKGQIRIIDRKKNLVKTLAGEYIALEKLESVYRSAPIVANICVYAALDQMKPVAIIVPAEPALKKVAEENGIDGSHLEELVHNETLNKIALKQLQEAGRKGGLAPFEIIEGVVLADEEWTPQNGLTTAAQKINRRGILKKYEKEVDHAYGKK</sequence>
<reference evidence="7 8" key="1">
    <citation type="submission" date="2016-07" db="EMBL/GenBank/DDBJ databases">
        <title>Pervasive Adenine N6-methylation of Active Genes in Fungi.</title>
        <authorList>
            <consortium name="DOE Joint Genome Institute"/>
            <person name="Mondo S.J."/>
            <person name="Dannebaum R.O."/>
            <person name="Kuo R.C."/>
            <person name="Labutti K."/>
            <person name="Haridas S."/>
            <person name="Kuo A."/>
            <person name="Salamov A."/>
            <person name="Ahrendt S.R."/>
            <person name="Lipzen A."/>
            <person name="Sullivan W."/>
            <person name="Andreopoulos W.B."/>
            <person name="Clum A."/>
            <person name="Lindquist E."/>
            <person name="Daum C."/>
            <person name="Ramamoorthy G.K."/>
            <person name="Gryganskyi A."/>
            <person name="Culley D."/>
            <person name="Magnuson J.K."/>
            <person name="James T.Y."/>
            <person name="O'Malley M.A."/>
            <person name="Stajich J.E."/>
            <person name="Spatafora J.W."/>
            <person name="Visel A."/>
            <person name="Grigoriev I.V."/>
        </authorList>
    </citation>
    <scope>NUCLEOTIDE SEQUENCE [LARGE SCALE GENOMIC DNA]</scope>
    <source>
        <strain evidence="7 8">CBS 115471</strain>
    </source>
</reference>
<dbReference type="Gene3D" id="3.40.50.12780">
    <property type="entry name" value="N-terminal domain of ligase-like"/>
    <property type="match status" value="1"/>
</dbReference>
<dbReference type="InterPro" id="IPR020845">
    <property type="entry name" value="AMP-binding_CS"/>
</dbReference>
<keyword evidence="3" id="KW-0547">Nucleotide-binding</keyword>
<dbReference type="GO" id="GO:0005811">
    <property type="term" value="C:lipid droplet"/>
    <property type="evidence" value="ECO:0007669"/>
    <property type="project" value="TreeGrafter"/>
</dbReference>
<evidence type="ECO:0000256" key="5">
    <source>
        <dbReference type="ARBA" id="ARBA00036813"/>
    </source>
</evidence>
<keyword evidence="8" id="KW-1185">Reference proteome</keyword>
<dbReference type="STRING" id="1231657.A0A1Y1ZGV8"/>
<dbReference type="PROSITE" id="PS00455">
    <property type="entry name" value="AMP_BINDING"/>
    <property type="match status" value="1"/>
</dbReference>